<dbReference type="SUPFAM" id="SSF50978">
    <property type="entry name" value="WD40 repeat-like"/>
    <property type="match status" value="1"/>
</dbReference>
<dbReference type="InParanoid" id="B3MRJ6"/>
<keyword evidence="5" id="KW-0493">Microtubule</keyword>
<feature type="compositionally biased region" description="Polar residues" evidence="13">
    <location>
        <begin position="650"/>
        <end position="660"/>
    </location>
</feature>
<comment type="subcellular location">
    <subcellularLocation>
        <location evidence="1">Cytoplasm</location>
        <location evidence="1">Cytoskeleton</location>
        <location evidence="1">Cilium axoneme</location>
    </subcellularLocation>
</comment>
<dbReference type="FunCoup" id="B3MRJ6">
    <property type="interactions" value="2"/>
</dbReference>
<dbReference type="eggNOG" id="KOG1587">
    <property type="taxonomic scope" value="Eukaryota"/>
</dbReference>
<evidence type="ECO:0000256" key="1">
    <source>
        <dbReference type="ARBA" id="ARBA00004430"/>
    </source>
</evidence>
<dbReference type="InterPro" id="IPR001680">
    <property type="entry name" value="WD40_rpt"/>
</dbReference>
<protein>
    <submittedName>
        <fullName evidence="14">Uncharacterized protein, isoform A</fullName>
    </submittedName>
</protein>
<dbReference type="HOGENOM" id="CLU_022406_1_0_1"/>
<dbReference type="GO" id="GO:0045504">
    <property type="term" value="F:dynein heavy chain binding"/>
    <property type="evidence" value="ECO:0007669"/>
    <property type="project" value="TreeGrafter"/>
</dbReference>
<dbReference type="GO" id="GO:0036158">
    <property type="term" value="P:outer dynein arm assembly"/>
    <property type="evidence" value="ECO:0007669"/>
    <property type="project" value="TreeGrafter"/>
</dbReference>
<dbReference type="EMBL" id="CH902622">
    <property type="protein sequence ID" value="EDV34401.1"/>
    <property type="molecule type" value="Genomic_DNA"/>
</dbReference>
<evidence type="ECO:0000256" key="12">
    <source>
        <dbReference type="PROSITE-ProRule" id="PRU00221"/>
    </source>
</evidence>
<gene>
    <name evidence="14" type="primary">Dana\GF21298</name>
    <name evidence="14" type="synonym">dana_GLEANR_4509</name>
    <name evidence="14" type="ORF">GF21298</name>
</gene>
<dbReference type="OMA" id="KICPKDE"/>
<proteinExistence type="inferred from homology"/>
<evidence type="ECO:0000256" key="9">
    <source>
        <dbReference type="ARBA" id="ARBA00023175"/>
    </source>
</evidence>
<dbReference type="Gene3D" id="2.130.10.10">
    <property type="entry name" value="YVTN repeat-like/Quinoprotein amine dehydrogenase"/>
    <property type="match status" value="1"/>
</dbReference>
<keyword evidence="15" id="KW-1185">Reference proteome</keyword>
<keyword evidence="6" id="KW-0677">Repeat</keyword>
<dbReference type="KEGG" id="dan:6503982"/>
<dbReference type="SMART" id="SM00320">
    <property type="entry name" value="WD40"/>
    <property type="match status" value="4"/>
</dbReference>
<dbReference type="SMR" id="B3MRJ6"/>
<dbReference type="GO" id="GO:0036157">
    <property type="term" value="C:outer dynein arm"/>
    <property type="evidence" value="ECO:0007669"/>
    <property type="project" value="TreeGrafter"/>
</dbReference>
<reference evidence="14 15" key="1">
    <citation type="journal article" date="2007" name="Nature">
        <title>Evolution of genes and genomes on the Drosophila phylogeny.</title>
        <authorList>
            <consortium name="Drosophila 12 Genomes Consortium"/>
            <person name="Clark A.G."/>
            <person name="Eisen M.B."/>
            <person name="Smith D.R."/>
            <person name="Bergman C.M."/>
            <person name="Oliver B."/>
            <person name="Markow T.A."/>
            <person name="Kaufman T.C."/>
            <person name="Kellis M."/>
            <person name="Gelbart W."/>
            <person name="Iyer V.N."/>
            <person name="Pollard D.A."/>
            <person name="Sackton T.B."/>
            <person name="Larracuente A.M."/>
            <person name="Singh N.D."/>
            <person name="Abad J.P."/>
            <person name="Abt D.N."/>
            <person name="Adryan B."/>
            <person name="Aguade M."/>
            <person name="Akashi H."/>
            <person name="Anderson W.W."/>
            <person name="Aquadro C.F."/>
            <person name="Ardell D.H."/>
            <person name="Arguello R."/>
            <person name="Artieri C.G."/>
            <person name="Barbash D.A."/>
            <person name="Barker D."/>
            <person name="Barsanti P."/>
            <person name="Batterham P."/>
            <person name="Batzoglou S."/>
            <person name="Begun D."/>
            <person name="Bhutkar A."/>
            <person name="Blanco E."/>
            <person name="Bosak S.A."/>
            <person name="Bradley R.K."/>
            <person name="Brand A.D."/>
            <person name="Brent M.R."/>
            <person name="Brooks A.N."/>
            <person name="Brown R.H."/>
            <person name="Butlin R.K."/>
            <person name="Caggese C."/>
            <person name="Calvi B.R."/>
            <person name="Bernardo de Carvalho A."/>
            <person name="Caspi A."/>
            <person name="Castrezana S."/>
            <person name="Celniker S.E."/>
            <person name="Chang J.L."/>
            <person name="Chapple C."/>
            <person name="Chatterji S."/>
            <person name="Chinwalla A."/>
            <person name="Civetta A."/>
            <person name="Clifton S.W."/>
            <person name="Comeron J.M."/>
            <person name="Costello J.C."/>
            <person name="Coyne J.A."/>
            <person name="Daub J."/>
            <person name="David R.G."/>
            <person name="Delcher A.L."/>
            <person name="Delehaunty K."/>
            <person name="Do C.B."/>
            <person name="Ebling H."/>
            <person name="Edwards K."/>
            <person name="Eickbush T."/>
            <person name="Evans J.D."/>
            <person name="Filipski A."/>
            <person name="Findeiss S."/>
            <person name="Freyhult E."/>
            <person name="Fulton L."/>
            <person name="Fulton R."/>
            <person name="Garcia A.C."/>
            <person name="Gardiner A."/>
            <person name="Garfield D.A."/>
            <person name="Garvin B.E."/>
            <person name="Gibson G."/>
            <person name="Gilbert D."/>
            <person name="Gnerre S."/>
            <person name="Godfrey J."/>
            <person name="Good R."/>
            <person name="Gotea V."/>
            <person name="Gravely B."/>
            <person name="Greenberg A.J."/>
            <person name="Griffiths-Jones S."/>
            <person name="Gross S."/>
            <person name="Guigo R."/>
            <person name="Gustafson E.A."/>
            <person name="Haerty W."/>
            <person name="Hahn M.W."/>
            <person name="Halligan D.L."/>
            <person name="Halpern A.L."/>
            <person name="Halter G.M."/>
            <person name="Han M.V."/>
            <person name="Heger A."/>
            <person name="Hillier L."/>
            <person name="Hinrichs A.S."/>
            <person name="Holmes I."/>
            <person name="Hoskins R.A."/>
            <person name="Hubisz M.J."/>
            <person name="Hultmark D."/>
            <person name="Huntley M.A."/>
            <person name="Jaffe D.B."/>
            <person name="Jagadeeshan S."/>
            <person name="Jeck W.R."/>
            <person name="Johnson J."/>
            <person name="Jones C.D."/>
            <person name="Jordan W.C."/>
            <person name="Karpen G.H."/>
            <person name="Kataoka E."/>
            <person name="Keightley P.D."/>
            <person name="Kheradpour P."/>
            <person name="Kirkness E.F."/>
            <person name="Koerich L.B."/>
            <person name="Kristiansen K."/>
            <person name="Kudrna D."/>
            <person name="Kulathinal R.J."/>
            <person name="Kumar S."/>
            <person name="Kwok R."/>
            <person name="Lander E."/>
            <person name="Langley C.H."/>
            <person name="Lapoint R."/>
            <person name="Lazzaro B.P."/>
            <person name="Lee S.J."/>
            <person name="Levesque L."/>
            <person name="Li R."/>
            <person name="Lin C.F."/>
            <person name="Lin M.F."/>
            <person name="Lindblad-Toh K."/>
            <person name="Llopart A."/>
            <person name="Long M."/>
            <person name="Low L."/>
            <person name="Lozovsky E."/>
            <person name="Lu J."/>
            <person name="Luo M."/>
            <person name="Machado C.A."/>
            <person name="Makalowski W."/>
            <person name="Marzo M."/>
            <person name="Matsuda M."/>
            <person name="Matzkin L."/>
            <person name="McAllister B."/>
            <person name="McBride C.S."/>
            <person name="McKernan B."/>
            <person name="McKernan K."/>
            <person name="Mendez-Lago M."/>
            <person name="Minx P."/>
            <person name="Mollenhauer M.U."/>
            <person name="Montooth K."/>
            <person name="Mount S.M."/>
            <person name="Mu X."/>
            <person name="Myers E."/>
            <person name="Negre B."/>
            <person name="Newfeld S."/>
            <person name="Nielsen R."/>
            <person name="Noor M.A."/>
            <person name="O'Grady P."/>
            <person name="Pachter L."/>
            <person name="Papaceit M."/>
            <person name="Parisi M.J."/>
            <person name="Parisi M."/>
            <person name="Parts L."/>
            <person name="Pedersen J.S."/>
            <person name="Pesole G."/>
            <person name="Phillippy A.M."/>
            <person name="Ponting C.P."/>
            <person name="Pop M."/>
            <person name="Porcelli D."/>
            <person name="Powell J.R."/>
            <person name="Prohaska S."/>
            <person name="Pruitt K."/>
            <person name="Puig M."/>
            <person name="Quesneville H."/>
            <person name="Ram K.R."/>
            <person name="Rand D."/>
            <person name="Rasmussen M.D."/>
            <person name="Reed L.K."/>
            <person name="Reenan R."/>
            <person name="Reily A."/>
            <person name="Remington K.A."/>
            <person name="Rieger T.T."/>
            <person name="Ritchie M.G."/>
            <person name="Robin C."/>
            <person name="Rogers Y.H."/>
            <person name="Rohde C."/>
            <person name="Rozas J."/>
            <person name="Rubenfield M.J."/>
            <person name="Ruiz A."/>
            <person name="Russo S."/>
            <person name="Salzberg S.L."/>
            <person name="Sanchez-Gracia A."/>
            <person name="Saranga D.J."/>
            <person name="Sato H."/>
            <person name="Schaeffer S.W."/>
            <person name="Schatz M.C."/>
            <person name="Schlenke T."/>
            <person name="Schwartz R."/>
            <person name="Segarra C."/>
            <person name="Singh R.S."/>
            <person name="Sirot L."/>
            <person name="Sirota M."/>
            <person name="Sisneros N.B."/>
            <person name="Smith C.D."/>
            <person name="Smith T.F."/>
            <person name="Spieth J."/>
            <person name="Stage D.E."/>
            <person name="Stark A."/>
            <person name="Stephan W."/>
            <person name="Strausberg R.L."/>
            <person name="Strempel S."/>
            <person name="Sturgill D."/>
            <person name="Sutton G."/>
            <person name="Sutton G.G."/>
            <person name="Tao W."/>
            <person name="Teichmann S."/>
            <person name="Tobari Y.N."/>
            <person name="Tomimura Y."/>
            <person name="Tsolas J.M."/>
            <person name="Valente V.L."/>
            <person name="Venter E."/>
            <person name="Venter J.C."/>
            <person name="Vicario S."/>
            <person name="Vieira F.G."/>
            <person name="Vilella A.J."/>
            <person name="Villasante A."/>
            <person name="Walenz B."/>
            <person name="Wang J."/>
            <person name="Wasserman M."/>
            <person name="Watts T."/>
            <person name="Wilson D."/>
            <person name="Wilson R.K."/>
            <person name="Wing R.A."/>
            <person name="Wolfner M.F."/>
            <person name="Wong A."/>
            <person name="Wong G.K."/>
            <person name="Wu C.I."/>
            <person name="Wu G."/>
            <person name="Yamamoto D."/>
            <person name="Yang H.P."/>
            <person name="Yang S.P."/>
            <person name="Yorke J.A."/>
            <person name="Yoshida K."/>
            <person name="Zdobnov E."/>
            <person name="Zhang P."/>
            <person name="Zhang Y."/>
            <person name="Zimin A.V."/>
            <person name="Baldwin J."/>
            <person name="Abdouelleil A."/>
            <person name="Abdulkadir J."/>
            <person name="Abebe A."/>
            <person name="Abera B."/>
            <person name="Abreu J."/>
            <person name="Acer S.C."/>
            <person name="Aftuck L."/>
            <person name="Alexander A."/>
            <person name="An P."/>
            <person name="Anderson E."/>
            <person name="Anderson S."/>
            <person name="Arachi H."/>
            <person name="Azer M."/>
            <person name="Bachantsang P."/>
            <person name="Barry A."/>
            <person name="Bayul T."/>
            <person name="Berlin A."/>
            <person name="Bessette D."/>
            <person name="Bloom T."/>
            <person name="Blye J."/>
            <person name="Boguslavskiy L."/>
            <person name="Bonnet C."/>
            <person name="Boukhgalter B."/>
            <person name="Bourzgui I."/>
            <person name="Brown A."/>
            <person name="Cahill P."/>
            <person name="Channer S."/>
            <person name="Cheshatsang Y."/>
            <person name="Chuda L."/>
            <person name="Citroen M."/>
            <person name="Collymore A."/>
            <person name="Cooke P."/>
            <person name="Costello M."/>
            <person name="D'Aco K."/>
            <person name="Daza R."/>
            <person name="De Haan G."/>
            <person name="DeGray S."/>
            <person name="DeMaso C."/>
            <person name="Dhargay N."/>
            <person name="Dooley K."/>
            <person name="Dooley E."/>
            <person name="Doricent M."/>
            <person name="Dorje P."/>
            <person name="Dorjee K."/>
            <person name="Dupes A."/>
            <person name="Elong R."/>
            <person name="Falk J."/>
            <person name="Farina A."/>
            <person name="Faro S."/>
            <person name="Ferguson D."/>
            <person name="Fisher S."/>
            <person name="Foley C.D."/>
            <person name="Franke A."/>
            <person name="Friedrich D."/>
            <person name="Gadbois L."/>
            <person name="Gearin G."/>
            <person name="Gearin C.R."/>
            <person name="Giannoukos G."/>
            <person name="Goode T."/>
            <person name="Graham J."/>
            <person name="Grandbois E."/>
            <person name="Grewal S."/>
            <person name="Gyaltsen K."/>
            <person name="Hafez N."/>
            <person name="Hagos B."/>
            <person name="Hall J."/>
            <person name="Henson C."/>
            <person name="Hollinger A."/>
            <person name="Honan T."/>
            <person name="Huard M.D."/>
            <person name="Hughes L."/>
            <person name="Hurhula B."/>
            <person name="Husby M.E."/>
            <person name="Kamat A."/>
            <person name="Kanga B."/>
            <person name="Kashin S."/>
            <person name="Khazanovich D."/>
            <person name="Kisner P."/>
            <person name="Lance K."/>
            <person name="Lara M."/>
            <person name="Lee W."/>
            <person name="Lennon N."/>
            <person name="Letendre F."/>
            <person name="LeVine R."/>
            <person name="Lipovsky A."/>
            <person name="Liu X."/>
            <person name="Liu J."/>
            <person name="Liu S."/>
            <person name="Lokyitsang T."/>
            <person name="Lokyitsang Y."/>
            <person name="Lubonja R."/>
            <person name="Lui A."/>
            <person name="MacDonald P."/>
            <person name="Magnisalis V."/>
            <person name="Maru K."/>
            <person name="Matthews C."/>
            <person name="McCusker W."/>
            <person name="McDonough S."/>
            <person name="Mehta T."/>
            <person name="Meldrim J."/>
            <person name="Meneus L."/>
            <person name="Mihai O."/>
            <person name="Mihalev A."/>
            <person name="Mihova T."/>
            <person name="Mittelman R."/>
            <person name="Mlenga V."/>
            <person name="Montmayeur A."/>
            <person name="Mulrain L."/>
            <person name="Navidi A."/>
            <person name="Naylor J."/>
            <person name="Negash T."/>
            <person name="Nguyen T."/>
            <person name="Nguyen N."/>
            <person name="Nicol R."/>
            <person name="Norbu C."/>
            <person name="Norbu N."/>
            <person name="Novod N."/>
            <person name="O'Neill B."/>
            <person name="Osman S."/>
            <person name="Markiewicz E."/>
            <person name="Oyono O.L."/>
            <person name="Patti C."/>
            <person name="Phunkhang P."/>
            <person name="Pierre F."/>
            <person name="Priest M."/>
            <person name="Raghuraman S."/>
            <person name="Rege F."/>
            <person name="Reyes R."/>
            <person name="Rise C."/>
            <person name="Rogov P."/>
            <person name="Ross K."/>
            <person name="Ryan E."/>
            <person name="Settipalli S."/>
            <person name="Shea T."/>
            <person name="Sherpa N."/>
            <person name="Shi L."/>
            <person name="Shih D."/>
            <person name="Sparrow T."/>
            <person name="Spaulding J."/>
            <person name="Stalker J."/>
            <person name="Stange-Thomann N."/>
            <person name="Stavropoulos S."/>
            <person name="Stone C."/>
            <person name="Strader C."/>
            <person name="Tesfaye S."/>
            <person name="Thomson T."/>
            <person name="Thoulutsang Y."/>
            <person name="Thoulutsang D."/>
            <person name="Topham K."/>
            <person name="Topping I."/>
            <person name="Tsamla T."/>
            <person name="Vassiliev H."/>
            <person name="Vo A."/>
            <person name="Wangchuk T."/>
            <person name="Wangdi T."/>
            <person name="Weiand M."/>
            <person name="Wilkinson J."/>
            <person name="Wilson A."/>
            <person name="Yadav S."/>
            <person name="Young G."/>
            <person name="Yu Q."/>
            <person name="Zembek L."/>
            <person name="Zhong D."/>
            <person name="Zimmer A."/>
            <person name="Zwirko Z."/>
            <person name="Jaffe D.B."/>
            <person name="Alvarez P."/>
            <person name="Brockman W."/>
            <person name="Butler J."/>
            <person name="Chin C."/>
            <person name="Gnerre S."/>
            <person name="Grabherr M."/>
            <person name="Kleber M."/>
            <person name="Mauceli E."/>
            <person name="MacCallum I."/>
        </authorList>
    </citation>
    <scope>NUCLEOTIDE SEQUENCE [LARGE SCALE GENOMIC DNA]</scope>
    <source>
        <strain evidence="15">Tucson 14024-0371.13</strain>
    </source>
</reference>
<comment type="similarity">
    <text evidence="2">Belongs to the dynein intermediate chain family.</text>
</comment>
<keyword evidence="10" id="KW-0206">Cytoskeleton</keyword>
<organism evidence="14 15">
    <name type="scientific">Drosophila ananassae</name>
    <name type="common">Fruit fly</name>
    <dbReference type="NCBI Taxonomy" id="7217"/>
    <lineage>
        <taxon>Eukaryota</taxon>
        <taxon>Metazoa</taxon>
        <taxon>Ecdysozoa</taxon>
        <taxon>Arthropoda</taxon>
        <taxon>Hexapoda</taxon>
        <taxon>Insecta</taxon>
        <taxon>Pterygota</taxon>
        <taxon>Neoptera</taxon>
        <taxon>Endopterygota</taxon>
        <taxon>Diptera</taxon>
        <taxon>Brachycera</taxon>
        <taxon>Muscomorpha</taxon>
        <taxon>Ephydroidea</taxon>
        <taxon>Drosophilidae</taxon>
        <taxon>Drosophila</taxon>
        <taxon>Sophophora</taxon>
    </lineage>
</organism>
<feature type="region of interest" description="Disordered" evidence="13">
    <location>
        <begin position="623"/>
        <end position="666"/>
    </location>
</feature>
<dbReference type="Pfam" id="PF00400">
    <property type="entry name" value="WD40"/>
    <property type="match status" value="1"/>
</dbReference>
<dbReference type="GeneID" id="6503982"/>
<keyword evidence="11" id="KW-0966">Cell projection</keyword>
<dbReference type="GO" id="GO:0005874">
    <property type="term" value="C:microtubule"/>
    <property type="evidence" value="ECO:0007669"/>
    <property type="project" value="UniProtKB-KW"/>
</dbReference>
<keyword evidence="7" id="KW-0243">Dynein</keyword>
<keyword evidence="3" id="KW-0963">Cytoplasm</keyword>
<dbReference type="InterPro" id="IPR036322">
    <property type="entry name" value="WD40_repeat_dom_sf"/>
</dbReference>
<evidence type="ECO:0000256" key="5">
    <source>
        <dbReference type="ARBA" id="ARBA00022701"/>
    </source>
</evidence>
<keyword evidence="4 12" id="KW-0853">WD repeat</keyword>
<dbReference type="InterPro" id="IPR015943">
    <property type="entry name" value="WD40/YVTN_repeat-like_dom_sf"/>
</dbReference>
<dbReference type="InterPro" id="IPR050687">
    <property type="entry name" value="Dynein_IC"/>
</dbReference>
<evidence type="ECO:0000313" key="15">
    <source>
        <dbReference type="Proteomes" id="UP000007801"/>
    </source>
</evidence>
<dbReference type="Proteomes" id="UP000007801">
    <property type="component" value="Unassembled WGS sequence"/>
</dbReference>
<evidence type="ECO:0000256" key="2">
    <source>
        <dbReference type="ARBA" id="ARBA00011059"/>
    </source>
</evidence>
<evidence type="ECO:0000256" key="3">
    <source>
        <dbReference type="ARBA" id="ARBA00022490"/>
    </source>
</evidence>
<dbReference type="PANTHER" id="PTHR12442">
    <property type="entry name" value="DYNEIN INTERMEDIATE CHAIN"/>
    <property type="match status" value="1"/>
</dbReference>
<dbReference type="PhylomeDB" id="B3MRJ6"/>
<evidence type="ECO:0000313" key="14">
    <source>
        <dbReference type="EMBL" id="EDV34401.1"/>
    </source>
</evidence>
<dbReference type="GO" id="GO:0003341">
    <property type="term" value="P:cilium movement"/>
    <property type="evidence" value="ECO:0007669"/>
    <property type="project" value="TreeGrafter"/>
</dbReference>
<evidence type="ECO:0000256" key="10">
    <source>
        <dbReference type="ARBA" id="ARBA00023212"/>
    </source>
</evidence>
<dbReference type="STRING" id="7217.B3MRJ6"/>
<dbReference type="PROSITE" id="PS50082">
    <property type="entry name" value="WD_REPEATS_2"/>
    <property type="match status" value="1"/>
</dbReference>
<dbReference type="GO" id="GO:0045503">
    <property type="term" value="F:dynein light chain binding"/>
    <property type="evidence" value="ECO:0007669"/>
    <property type="project" value="TreeGrafter"/>
</dbReference>
<evidence type="ECO:0000256" key="13">
    <source>
        <dbReference type="SAM" id="MobiDB-lite"/>
    </source>
</evidence>
<dbReference type="OrthoDB" id="366230at2759"/>
<evidence type="ECO:0000256" key="6">
    <source>
        <dbReference type="ARBA" id="ARBA00022737"/>
    </source>
</evidence>
<dbReference type="PANTHER" id="PTHR12442:SF7">
    <property type="entry name" value="DYNEIN AXONEMAL INTERMEDIATE CHAIN 2"/>
    <property type="match status" value="1"/>
</dbReference>
<evidence type="ECO:0000256" key="4">
    <source>
        <dbReference type="ARBA" id="ARBA00022574"/>
    </source>
</evidence>
<name>B3MRJ6_DROAN</name>
<dbReference type="AlphaFoldDB" id="B3MRJ6"/>
<evidence type="ECO:0000256" key="7">
    <source>
        <dbReference type="ARBA" id="ARBA00023017"/>
    </source>
</evidence>
<evidence type="ECO:0000256" key="11">
    <source>
        <dbReference type="ARBA" id="ARBA00023273"/>
    </source>
</evidence>
<accession>B3MRJ6</accession>
<sequence>MYQNQFIYSRERRRFGRQCLFQDRNELMVSVHPSGKQRLKYILRNPSVHETQLSSQMALTIMETENVTLEHHGLFHYEGGWPREVNINDEEQTLRHRKKVEREDSWGQQVLSMIRSVIKVAEQNNALNIYQDFFAEIPPDVGHDIRMRYRARVANVFHDLYLPPRQMNLIEWMPNNDRQFMAQFMNQFQESASGRPGQDRLRLLTDEPFGGENAFYTWDVKNPLKPKLFYDSNEPVSLAKICPKDENNIVGGTCSGKVCLWATFRSGMPLRTCPLEASHRETTSALCWVHSKSNTEFYSGSLDGSIKYWDTRDLMMPVQELLLETEPQERQSREDAHGVTVLEFEYTIPVRFIICSDMGHVFVGNRKGMTPMETLLGHYPLFAGPIRSINRNPFFVKNFLVTGDWRARIWSEEAKDGPSTMYFRKNSQIACGAWSTGRCSMFVTGDMKGVVDFWDLLLHQRKPILSIDFKVPIKDVVFRPDGDLLAIALQSGDTAILTLDEAMRQATGKEKALIGAMFEREISRSKILEARVEEMKLKRRTMLQAEEDRIRREQEVKTALELDPDNPDQFVMMIEGDEQFRTAISDFQDTILAVERKRSKRQVTMERTVFELVEAAEELLKGPATVYAPPSDGPASEPREQQSPGGGGSRRTSAQAQGPTKASPEA</sequence>
<keyword evidence="9" id="KW-0505">Motor protein</keyword>
<evidence type="ECO:0000256" key="8">
    <source>
        <dbReference type="ARBA" id="ARBA00023069"/>
    </source>
</evidence>
<feature type="repeat" description="WD" evidence="12">
    <location>
        <begin position="276"/>
        <end position="312"/>
    </location>
</feature>
<keyword evidence="8" id="KW-0969">Cilium</keyword>